<evidence type="ECO:0000313" key="6">
    <source>
        <dbReference type="EMBL" id="QNM10822.1"/>
    </source>
</evidence>
<dbReference type="SUPFAM" id="SSF46785">
    <property type="entry name" value="Winged helix' DNA-binding domain"/>
    <property type="match status" value="1"/>
</dbReference>
<keyword evidence="3" id="KW-0804">Transcription</keyword>
<dbReference type="PRINTS" id="PR00598">
    <property type="entry name" value="HTHMARR"/>
</dbReference>
<dbReference type="GO" id="GO:0003677">
    <property type="term" value="F:DNA binding"/>
    <property type="evidence" value="ECO:0007669"/>
    <property type="project" value="UniProtKB-KW"/>
</dbReference>
<reference evidence="6 7" key="1">
    <citation type="submission" date="2020-08" db="EMBL/GenBank/DDBJ databases">
        <authorList>
            <person name="Liu C."/>
            <person name="Sun Q."/>
        </authorList>
    </citation>
    <scope>NUCLEOTIDE SEQUENCE [LARGE SCALE GENOMIC DNA]</scope>
    <source>
        <strain evidence="6 7">NSJ-61</strain>
    </source>
</reference>
<dbReference type="RefSeq" id="WP_117454166.1">
    <property type="nucleotide sequence ID" value="NZ_CP060636.1"/>
</dbReference>
<feature type="region of interest" description="Disordered" evidence="4">
    <location>
        <begin position="132"/>
        <end position="155"/>
    </location>
</feature>
<evidence type="ECO:0000256" key="1">
    <source>
        <dbReference type="ARBA" id="ARBA00023015"/>
    </source>
</evidence>
<feature type="compositionally biased region" description="Basic residues" evidence="4">
    <location>
        <begin position="137"/>
        <end position="146"/>
    </location>
</feature>
<dbReference type="SMART" id="SM00347">
    <property type="entry name" value="HTH_MARR"/>
    <property type="match status" value="1"/>
</dbReference>
<dbReference type="PANTHER" id="PTHR42756:SF2">
    <property type="entry name" value="MARR FAMILY REGULATORY PROTEIN"/>
    <property type="match status" value="1"/>
</dbReference>
<evidence type="ECO:0000259" key="5">
    <source>
        <dbReference type="PROSITE" id="PS50995"/>
    </source>
</evidence>
<gene>
    <name evidence="6" type="ORF">H9Q80_11065</name>
</gene>
<dbReference type="InterPro" id="IPR036388">
    <property type="entry name" value="WH-like_DNA-bd_sf"/>
</dbReference>
<evidence type="ECO:0000256" key="2">
    <source>
        <dbReference type="ARBA" id="ARBA00023125"/>
    </source>
</evidence>
<keyword evidence="7" id="KW-1185">Reference proteome</keyword>
<keyword evidence="1" id="KW-0805">Transcription regulation</keyword>
<sequence length="155" mass="17834">MPGINKYASILYRISQIYYDEQLAPYHIGSGQQFFLMRIHKHPGISQQELAEKGFYDKGTTARAVKKLEQENYIIRKADENDKRIIRLYVTQKGESLMPIIDQVIADWRGIITEGMSKEEADEIEKGMQRIAQNAKAHAKGKRKRVGYGSSREKS</sequence>
<feature type="domain" description="HTH marR-type" evidence="5">
    <location>
        <begin position="4"/>
        <end position="133"/>
    </location>
</feature>
<dbReference type="KEGG" id="ehn:H9Q80_11065"/>
<name>A0A7G9GJ40_9FIRM</name>
<dbReference type="InterPro" id="IPR000835">
    <property type="entry name" value="HTH_MarR-typ"/>
</dbReference>
<dbReference type="Proteomes" id="UP000515856">
    <property type="component" value="Chromosome"/>
</dbReference>
<dbReference type="InterPro" id="IPR036390">
    <property type="entry name" value="WH_DNA-bd_sf"/>
</dbReference>
<organism evidence="6 7">
    <name type="scientific">[Eubacterium] hominis</name>
    <dbReference type="NCBI Taxonomy" id="2764325"/>
    <lineage>
        <taxon>Bacteria</taxon>
        <taxon>Bacillati</taxon>
        <taxon>Bacillota</taxon>
        <taxon>Erysipelotrichia</taxon>
        <taxon>Erysipelotrichales</taxon>
        <taxon>Erysipelotrichaceae</taxon>
        <taxon>Amedibacillus</taxon>
    </lineage>
</organism>
<dbReference type="EMBL" id="CP060636">
    <property type="protein sequence ID" value="QNM10822.1"/>
    <property type="molecule type" value="Genomic_DNA"/>
</dbReference>
<evidence type="ECO:0000313" key="7">
    <source>
        <dbReference type="Proteomes" id="UP000515856"/>
    </source>
</evidence>
<dbReference type="AlphaFoldDB" id="A0A7G9GJ40"/>
<evidence type="ECO:0000256" key="3">
    <source>
        <dbReference type="ARBA" id="ARBA00023163"/>
    </source>
</evidence>
<dbReference type="GO" id="GO:0003700">
    <property type="term" value="F:DNA-binding transcription factor activity"/>
    <property type="evidence" value="ECO:0007669"/>
    <property type="project" value="InterPro"/>
</dbReference>
<evidence type="ECO:0000256" key="4">
    <source>
        <dbReference type="SAM" id="MobiDB-lite"/>
    </source>
</evidence>
<dbReference type="Gene3D" id="1.10.10.10">
    <property type="entry name" value="Winged helix-like DNA-binding domain superfamily/Winged helix DNA-binding domain"/>
    <property type="match status" value="1"/>
</dbReference>
<dbReference type="PANTHER" id="PTHR42756">
    <property type="entry name" value="TRANSCRIPTIONAL REGULATOR, MARR"/>
    <property type="match status" value="1"/>
</dbReference>
<dbReference type="PROSITE" id="PS50995">
    <property type="entry name" value="HTH_MARR_2"/>
    <property type="match status" value="1"/>
</dbReference>
<protein>
    <submittedName>
        <fullName evidence="6">MarR family transcriptional regulator</fullName>
    </submittedName>
</protein>
<accession>A0A7G9GJ40</accession>
<dbReference type="Pfam" id="PF01047">
    <property type="entry name" value="MarR"/>
    <property type="match status" value="1"/>
</dbReference>
<proteinExistence type="predicted"/>
<keyword evidence="2" id="KW-0238">DNA-binding</keyword>